<organism evidence="7 8">
    <name type="scientific">Nocardia terpenica</name>
    <dbReference type="NCBI Taxonomy" id="455432"/>
    <lineage>
        <taxon>Bacteria</taxon>
        <taxon>Bacillati</taxon>
        <taxon>Actinomycetota</taxon>
        <taxon>Actinomycetes</taxon>
        <taxon>Mycobacteriales</taxon>
        <taxon>Nocardiaceae</taxon>
        <taxon>Nocardia</taxon>
    </lineage>
</organism>
<name>A0A161XBI3_9NOCA</name>
<feature type="domain" description="Ig-like" evidence="5">
    <location>
        <begin position="1"/>
        <end position="98"/>
    </location>
</feature>
<protein>
    <submittedName>
        <fullName evidence="6">Transcriptional regulator</fullName>
    </submittedName>
</protein>
<evidence type="ECO:0000313" key="7">
    <source>
        <dbReference type="EMBL" id="KZM70518.1"/>
    </source>
</evidence>
<evidence type="ECO:0000313" key="8">
    <source>
        <dbReference type="Proteomes" id="UP000076512"/>
    </source>
</evidence>
<dbReference type="Gene3D" id="1.10.10.60">
    <property type="entry name" value="Homeodomain-like"/>
    <property type="match status" value="1"/>
</dbReference>
<dbReference type="PROSITE" id="PS01124">
    <property type="entry name" value="HTH_ARAC_FAMILY_2"/>
    <property type="match status" value="1"/>
</dbReference>
<dbReference type="PRINTS" id="PR00032">
    <property type="entry name" value="HTHARAC"/>
</dbReference>
<keyword evidence="2" id="KW-0238">DNA-binding</keyword>
<evidence type="ECO:0000259" key="5">
    <source>
        <dbReference type="PROSITE" id="PS50835"/>
    </source>
</evidence>
<dbReference type="GeneID" id="88362488"/>
<proteinExistence type="predicted"/>
<accession>A0A161XBI3</accession>
<dbReference type="EMBL" id="LWGR01000013">
    <property type="protein sequence ID" value="KZM70518.1"/>
    <property type="molecule type" value="Genomic_DNA"/>
</dbReference>
<dbReference type="InterPro" id="IPR020449">
    <property type="entry name" value="Tscrpt_reg_AraC-type_HTH"/>
</dbReference>
<dbReference type="AlphaFoldDB" id="A0A161XBI3"/>
<keyword evidence="3" id="KW-0804">Transcription</keyword>
<evidence type="ECO:0000259" key="4">
    <source>
        <dbReference type="PROSITE" id="PS01124"/>
    </source>
</evidence>
<evidence type="ECO:0000256" key="3">
    <source>
        <dbReference type="ARBA" id="ARBA00023163"/>
    </source>
</evidence>
<reference evidence="6 9" key="2">
    <citation type="submission" date="2017-10" db="EMBL/GenBank/DDBJ databases">
        <title>Comparative genomics between pathogenic Norcardia.</title>
        <authorList>
            <person name="Zeng L."/>
        </authorList>
    </citation>
    <scope>NUCLEOTIDE SEQUENCE [LARGE SCALE GENOMIC DNA]</scope>
    <source>
        <strain evidence="6 9">NC_YFY_NT001</strain>
    </source>
</reference>
<gene>
    <name evidence="7" type="ORF">AWN90_38675</name>
    <name evidence="6" type="ORF">CRH09_35095</name>
</gene>
<feature type="domain" description="HTH araC/xylS-type" evidence="4">
    <location>
        <begin position="214"/>
        <end position="315"/>
    </location>
</feature>
<evidence type="ECO:0000313" key="6">
    <source>
        <dbReference type="EMBL" id="ATL70626.1"/>
    </source>
</evidence>
<dbReference type="EMBL" id="CP023778">
    <property type="protein sequence ID" value="ATL70626.1"/>
    <property type="molecule type" value="Genomic_DNA"/>
</dbReference>
<dbReference type="PANTHER" id="PTHR46796">
    <property type="entry name" value="HTH-TYPE TRANSCRIPTIONAL ACTIVATOR RHAS-RELATED"/>
    <property type="match status" value="1"/>
</dbReference>
<dbReference type="SMART" id="SM00342">
    <property type="entry name" value="HTH_ARAC"/>
    <property type="match status" value="1"/>
</dbReference>
<dbReference type="InterPro" id="IPR007110">
    <property type="entry name" value="Ig-like_dom"/>
</dbReference>
<dbReference type="GO" id="GO:0003700">
    <property type="term" value="F:DNA-binding transcription factor activity"/>
    <property type="evidence" value="ECO:0007669"/>
    <property type="project" value="InterPro"/>
</dbReference>
<dbReference type="InterPro" id="IPR018060">
    <property type="entry name" value="HTH_AraC"/>
</dbReference>
<dbReference type="Proteomes" id="UP000221961">
    <property type="component" value="Chromosome"/>
</dbReference>
<dbReference type="Proteomes" id="UP000076512">
    <property type="component" value="Unassembled WGS sequence"/>
</dbReference>
<keyword evidence="1" id="KW-0805">Transcription regulation</keyword>
<reference evidence="7 8" key="1">
    <citation type="submission" date="2016-04" db="EMBL/GenBank/DDBJ databases">
        <authorList>
            <person name="Evans L.H."/>
            <person name="Alamgir A."/>
            <person name="Owens N."/>
            <person name="Weber N.D."/>
            <person name="Virtaneva K."/>
            <person name="Barbian K."/>
            <person name="Babar A."/>
            <person name="Rosenke K."/>
        </authorList>
    </citation>
    <scope>NUCLEOTIDE SEQUENCE [LARGE SCALE GENOMIC DNA]</scope>
    <source>
        <strain evidence="7 8">IFM 0406</strain>
    </source>
</reference>
<evidence type="ECO:0000256" key="1">
    <source>
        <dbReference type="ARBA" id="ARBA00023015"/>
    </source>
</evidence>
<dbReference type="Pfam" id="PF14525">
    <property type="entry name" value="AraC_binding_2"/>
    <property type="match status" value="1"/>
</dbReference>
<dbReference type="RefSeq" id="WP_067593589.1">
    <property type="nucleotide sequence ID" value="NZ_CP023778.1"/>
</dbReference>
<dbReference type="InterPro" id="IPR009057">
    <property type="entry name" value="Homeodomain-like_sf"/>
</dbReference>
<keyword evidence="8" id="KW-1185">Reference proteome</keyword>
<sequence>MGVVLSTEDVPENERRDYWTHVLDQVSVSCNVLGDSDRDFQAWLHSGDVGPLQMATVAGSAYYVLRTPELIRRNDMGRYLCAVVTEGQVGLEQDDRTALLNRGDVALVDSSRPFRYVGEAARRLVIVNFPHNLLPLGNDHVAQLTGTRMSGRSGTGALISSLLREMAQRLDDPELADNNRLATATVDLIAAGLATRLDRTALLPIETRENVLLSSIHAFIDRHLADPALSPDDIAAAHHINPRYLRKLFQAEGHTVTGWIRAQRLQRCRRDLLDPTLVDRPVAVIAARWGFLDLAHFTRTFRAAFGIPPAAYRRAYQPAAAR</sequence>
<evidence type="ECO:0000256" key="2">
    <source>
        <dbReference type="ARBA" id="ARBA00023125"/>
    </source>
</evidence>
<dbReference type="Pfam" id="PF12833">
    <property type="entry name" value="HTH_18"/>
    <property type="match status" value="1"/>
</dbReference>
<dbReference type="KEGG" id="ntp:CRH09_35095"/>
<evidence type="ECO:0000313" key="9">
    <source>
        <dbReference type="Proteomes" id="UP000221961"/>
    </source>
</evidence>
<dbReference type="InterPro" id="IPR035418">
    <property type="entry name" value="AraC-bd_2"/>
</dbReference>
<dbReference type="GO" id="GO:0043565">
    <property type="term" value="F:sequence-specific DNA binding"/>
    <property type="evidence" value="ECO:0007669"/>
    <property type="project" value="InterPro"/>
</dbReference>
<dbReference type="PANTHER" id="PTHR46796:SF6">
    <property type="entry name" value="ARAC SUBFAMILY"/>
    <property type="match status" value="1"/>
</dbReference>
<dbReference type="InterPro" id="IPR050204">
    <property type="entry name" value="AraC_XylS_family_regulators"/>
</dbReference>
<dbReference type="PROSITE" id="PS50835">
    <property type="entry name" value="IG_LIKE"/>
    <property type="match status" value="1"/>
</dbReference>
<dbReference type="OrthoDB" id="9799345at2"/>
<dbReference type="SUPFAM" id="SSF46689">
    <property type="entry name" value="Homeodomain-like"/>
    <property type="match status" value="1"/>
</dbReference>